<dbReference type="GO" id="GO:0046872">
    <property type="term" value="F:metal ion binding"/>
    <property type="evidence" value="ECO:0007669"/>
    <property type="project" value="UniProtKB-KW"/>
</dbReference>
<evidence type="ECO:0000256" key="5">
    <source>
        <dbReference type="ARBA" id="ARBA00023004"/>
    </source>
</evidence>
<protein>
    <recommendedName>
        <fullName evidence="7">Radical SAM core domain-containing protein</fullName>
    </recommendedName>
</protein>
<organism evidence="8 9">
    <name type="scientific">Thermoproteota archaeon</name>
    <dbReference type="NCBI Taxonomy" id="2056631"/>
    <lineage>
        <taxon>Archaea</taxon>
        <taxon>Thermoproteota</taxon>
    </lineage>
</organism>
<dbReference type="EMBL" id="QMQX01000092">
    <property type="protein sequence ID" value="RLE51669.1"/>
    <property type="molecule type" value="Genomic_DNA"/>
</dbReference>
<accession>A0A497EX32</accession>
<evidence type="ECO:0000256" key="1">
    <source>
        <dbReference type="ARBA" id="ARBA00001966"/>
    </source>
</evidence>
<dbReference type="SUPFAM" id="SSF102114">
    <property type="entry name" value="Radical SAM enzymes"/>
    <property type="match status" value="1"/>
</dbReference>
<comment type="cofactor">
    <cofactor evidence="1">
        <name>[4Fe-4S] cluster</name>
        <dbReference type="ChEBI" id="CHEBI:49883"/>
    </cofactor>
</comment>
<dbReference type="InterPro" id="IPR006638">
    <property type="entry name" value="Elp3/MiaA/NifB-like_rSAM"/>
</dbReference>
<dbReference type="SFLD" id="SFLDS00029">
    <property type="entry name" value="Radical_SAM"/>
    <property type="match status" value="1"/>
</dbReference>
<dbReference type="Pfam" id="PF04055">
    <property type="entry name" value="Radical_SAM"/>
    <property type="match status" value="1"/>
</dbReference>
<gene>
    <name evidence="8" type="ORF">DRJ33_05430</name>
</gene>
<proteinExistence type="predicted"/>
<evidence type="ECO:0000259" key="7">
    <source>
        <dbReference type="PROSITE" id="PS51918"/>
    </source>
</evidence>
<dbReference type="InterPro" id="IPR017200">
    <property type="entry name" value="PqqE-like"/>
</dbReference>
<dbReference type="PANTHER" id="PTHR11228:SF7">
    <property type="entry name" value="PQQA PEPTIDE CYCLASE"/>
    <property type="match status" value="1"/>
</dbReference>
<dbReference type="GO" id="GO:0003824">
    <property type="term" value="F:catalytic activity"/>
    <property type="evidence" value="ECO:0007669"/>
    <property type="project" value="InterPro"/>
</dbReference>
<name>A0A497EX32_9CREN</name>
<dbReference type="CDD" id="cd01335">
    <property type="entry name" value="Radical_SAM"/>
    <property type="match status" value="1"/>
</dbReference>
<dbReference type="InterPro" id="IPR013785">
    <property type="entry name" value="Aldolase_TIM"/>
</dbReference>
<keyword evidence="6" id="KW-0411">Iron-sulfur</keyword>
<reference evidence="8 9" key="1">
    <citation type="submission" date="2018-06" db="EMBL/GenBank/DDBJ databases">
        <title>Extensive metabolic versatility and redundancy in microbially diverse, dynamic hydrothermal sediments.</title>
        <authorList>
            <person name="Dombrowski N."/>
            <person name="Teske A."/>
            <person name="Baker B.J."/>
        </authorList>
    </citation>
    <scope>NUCLEOTIDE SEQUENCE [LARGE SCALE GENOMIC DNA]</scope>
    <source>
        <strain evidence="8">B34_G17</strain>
    </source>
</reference>
<dbReference type="SFLD" id="SFLDG01067">
    <property type="entry name" value="SPASM/twitch_domain_containing"/>
    <property type="match status" value="1"/>
</dbReference>
<keyword evidence="5" id="KW-0408">Iron</keyword>
<dbReference type="InterPro" id="IPR050377">
    <property type="entry name" value="Radical_SAM_PqqE_MftC-like"/>
</dbReference>
<dbReference type="InterPro" id="IPR058240">
    <property type="entry name" value="rSAM_sf"/>
</dbReference>
<keyword evidence="4" id="KW-0479">Metal-binding</keyword>
<dbReference type="SFLD" id="SFLDG01386">
    <property type="entry name" value="main_SPASM_domain-containing"/>
    <property type="match status" value="1"/>
</dbReference>
<sequence>MEKAPIHIAWQTTPKCNLKCVYCYANAGEDAKADVLSTSEAKKFILEASDLGVKSIVFTGGEPLTRSDILDLIEFTSDIGLKPILATNGTLLSDEFIKKLKEADASIAINLPTVSEEIHRRLTGASSSLKTKLSALEKCLKHGLKCSIGAAITKLNYKDIDTLLSYALEKDLYTDLLAVMPCGRARMEIIPTGLEYHSFLQRLWKKWRVVPMNAISCDSRISIYEPIYLALLAESEEGDWRRLCSIGETMHIMEDGSVRTCVFIPYTIGNVRKEGLNQIWKRLANDKLVVKLRDPEKLKGVCGACPFKTVCGGCRARAYLVKGDLFASDPVCWRTSDVF</sequence>
<dbReference type="SMART" id="SM00729">
    <property type="entry name" value="Elp3"/>
    <property type="match status" value="1"/>
</dbReference>
<dbReference type="AlphaFoldDB" id="A0A497EX32"/>
<evidence type="ECO:0000256" key="6">
    <source>
        <dbReference type="ARBA" id="ARBA00023014"/>
    </source>
</evidence>
<evidence type="ECO:0000256" key="4">
    <source>
        <dbReference type="ARBA" id="ARBA00022723"/>
    </source>
</evidence>
<dbReference type="GO" id="GO:0051539">
    <property type="term" value="F:4 iron, 4 sulfur cluster binding"/>
    <property type="evidence" value="ECO:0007669"/>
    <property type="project" value="UniProtKB-KW"/>
</dbReference>
<dbReference type="PROSITE" id="PS51918">
    <property type="entry name" value="RADICAL_SAM"/>
    <property type="match status" value="1"/>
</dbReference>
<dbReference type="InterPro" id="IPR023885">
    <property type="entry name" value="4Fe4S-binding_SPASM_dom"/>
</dbReference>
<dbReference type="CDD" id="cd21123">
    <property type="entry name" value="SPASM_MftC-like"/>
    <property type="match status" value="1"/>
</dbReference>
<keyword evidence="3" id="KW-0949">S-adenosyl-L-methionine</keyword>
<dbReference type="NCBIfam" id="TIGR04085">
    <property type="entry name" value="rSAM_more_4Fe4S"/>
    <property type="match status" value="1"/>
</dbReference>
<comment type="caution">
    <text evidence="8">The sequence shown here is derived from an EMBL/GenBank/DDBJ whole genome shotgun (WGS) entry which is preliminary data.</text>
</comment>
<evidence type="ECO:0000313" key="8">
    <source>
        <dbReference type="EMBL" id="RLE51669.1"/>
    </source>
</evidence>
<keyword evidence="2" id="KW-0004">4Fe-4S</keyword>
<feature type="domain" description="Radical SAM core" evidence="7">
    <location>
        <begin position="2"/>
        <end position="220"/>
    </location>
</feature>
<evidence type="ECO:0000313" key="9">
    <source>
        <dbReference type="Proteomes" id="UP000272051"/>
    </source>
</evidence>
<dbReference type="Gene3D" id="3.20.20.70">
    <property type="entry name" value="Aldolase class I"/>
    <property type="match status" value="1"/>
</dbReference>
<evidence type="ECO:0000256" key="2">
    <source>
        <dbReference type="ARBA" id="ARBA00022485"/>
    </source>
</evidence>
<dbReference type="PIRSF" id="PIRSF037420">
    <property type="entry name" value="PQQ_syn_pqqE"/>
    <property type="match status" value="1"/>
</dbReference>
<dbReference type="InterPro" id="IPR007197">
    <property type="entry name" value="rSAM"/>
</dbReference>
<dbReference type="Proteomes" id="UP000272051">
    <property type="component" value="Unassembled WGS sequence"/>
</dbReference>
<evidence type="ECO:0000256" key="3">
    <source>
        <dbReference type="ARBA" id="ARBA00022691"/>
    </source>
</evidence>
<dbReference type="Pfam" id="PF13186">
    <property type="entry name" value="SPASM"/>
    <property type="match status" value="1"/>
</dbReference>
<dbReference type="PANTHER" id="PTHR11228">
    <property type="entry name" value="RADICAL SAM DOMAIN PROTEIN"/>
    <property type="match status" value="1"/>
</dbReference>